<name>A0ABM8E1L9_9MICO</name>
<dbReference type="Pfam" id="PF13476">
    <property type="entry name" value="AAA_23"/>
    <property type="match status" value="1"/>
</dbReference>
<sequence length="1000" mass="104497">MKLHSLELEGFGPFLHRQCVDFDAFDGDGIFLISGRTGAGKSSILDGVCFALYGSVPRYDSGDKRIRSDHAAPEDATTAVLEFTVDGARYRVTRSPDYERPKARGVGTTPVKHAAQLDERVGDAWIGRAAGPRDVGLLLDEILGLSRDQFLQVILLAQNRFAQFLLAKNDDRQAVLRTLFGTRVYEDYQAALEQRRKQSEHDLGRAGDQVELLLAEAAALAAEHGFGADDDASAATAARLALAVAAVDRAAYRADTLARERDAADEAVAQIVAAHTALVALDAQRRERDAARLDLAAREAAEPAFAADRATLGRATRAEALRSVIAAAARAAVAVDDAAAAESAALAAWSTNVGRDAEQQASVDITALRRRIDEMTGDLSRWADAAALEAELQALDTRIAADRVALADLDAQLVALDAARAGAPAQLATLDEAIAGLEGAAVVLTTARTALAATETQLAAAREAAARADDLRTAEQAHAAALTALESAAGALTSLLRRRLEGFAGELAGELVDGDPCAVCGSREHPAPAVHDGEPVTDEMLAAAERTKDDAAAAEQSAATAARAARAAHSESAARAHGRSADDLEAALAAARTAVDAAAADAARQSELIAQRAELSDLDALAAAERDALAVASTERRQRLAVADERATTMRATVTAARGAAPRVANRIAETTRLRDLTRALADAADAAAARRVAHAEALVDRDAEVAASDFSDVDDAVAALRDDATRSALTRGILDHEVALRTVRERLRTLELDLAGRDSDDVDLEQSARAVAAAKDAARAATQAAERVAQAAARLRSLTERADAAYAGIAGLASAHELIAGLAAAVAGRTASRMDLETFVLAAELEEIVAQANVRLDDMSSGRYRLRHSDAVAARNAASGLGIEIIDAYTGRARPAQSLSGGETFLASLALALGLAEVVTARAGGLRLDTLFIDEGFGSLDAETLELAMRTLDELRQGGRTVGVISHVEAMKEQLPAQLTVTASPHGPSTITQHASVAV</sequence>
<evidence type="ECO:0000256" key="1">
    <source>
        <dbReference type="ARBA" id="ARBA00006930"/>
    </source>
</evidence>
<dbReference type="SUPFAM" id="SSF52540">
    <property type="entry name" value="P-loop containing nucleoside triphosphate hydrolases"/>
    <property type="match status" value="1"/>
</dbReference>
<dbReference type="RefSeq" id="WP_263797710.1">
    <property type="nucleotide sequence ID" value="NZ_AP027141.1"/>
</dbReference>
<evidence type="ECO:0000256" key="3">
    <source>
        <dbReference type="ARBA" id="ARBA00013368"/>
    </source>
</evidence>
<feature type="compositionally biased region" description="Low complexity" evidence="4">
    <location>
        <begin position="553"/>
        <end position="567"/>
    </location>
</feature>
<dbReference type="EMBL" id="AP027141">
    <property type="protein sequence ID" value="BDV31709.1"/>
    <property type="molecule type" value="Genomic_DNA"/>
</dbReference>
<dbReference type="Gene3D" id="3.40.50.300">
    <property type="entry name" value="P-loop containing nucleotide triphosphate hydrolases"/>
    <property type="match status" value="2"/>
</dbReference>
<protein>
    <recommendedName>
        <fullName evidence="3">Nuclease SbcCD subunit C</fullName>
    </recommendedName>
</protein>
<gene>
    <name evidence="6" type="ORF">Microterr_23690</name>
</gene>
<organism evidence="6 7">
    <name type="scientific">Microbacterium terricola</name>
    <dbReference type="NCBI Taxonomy" id="344163"/>
    <lineage>
        <taxon>Bacteria</taxon>
        <taxon>Bacillati</taxon>
        <taxon>Actinomycetota</taxon>
        <taxon>Actinomycetes</taxon>
        <taxon>Micrococcales</taxon>
        <taxon>Microbacteriaceae</taxon>
        <taxon>Microbacterium</taxon>
    </lineage>
</organism>
<keyword evidence="7" id="KW-1185">Reference proteome</keyword>
<dbReference type="PANTHER" id="PTHR32114:SF2">
    <property type="entry name" value="ABC TRANSPORTER ABCH.3"/>
    <property type="match status" value="1"/>
</dbReference>
<accession>A0ABM8E1L9</accession>
<comment type="subunit">
    <text evidence="2">Heterodimer of SbcC and SbcD.</text>
</comment>
<evidence type="ECO:0000256" key="2">
    <source>
        <dbReference type="ARBA" id="ARBA00011322"/>
    </source>
</evidence>
<feature type="compositionally biased region" description="Basic and acidic residues" evidence="4">
    <location>
        <begin position="568"/>
        <end position="578"/>
    </location>
</feature>
<evidence type="ECO:0000313" key="6">
    <source>
        <dbReference type="EMBL" id="BDV31709.1"/>
    </source>
</evidence>
<proteinExistence type="inferred from homology"/>
<feature type="region of interest" description="Disordered" evidence="4">
    <location>
        <begin position="553"/>
        <end position="578"/>
    </location>
</feature>
<dbReference type="InterPro" id="IPR027417">
    <property type="entry name" value="P-loop_NTPase"/>
</dbReference>
<feature type="domain" description="Rad50/SbcC-type AAA" evidence="5">
    <location>
        <begin position="5"/>
        <end position="197"/>
    </location>
</feature>
<evidence type="ECO:0000313" key="7">
    <source>
        <dbReference type="Proteomes" id="UP001317779"/>
    </source>
</evidence>
<dbReference type="InterPro" id="IPR038729">
    <property type="entry name" value="Rad50/SbcC_AAA"/>
</dbReference>
<dbReference type="Proteomes" id="UP001317779">
    <property type="component" value="Chromosome"/>
</dbReference>
<reference evidence="6 7" key="1">
    <citation type="submission" date="2022-12" db="EMBL/GenBank/DDBJ databases">
        <title>Microbacterium terricola strain KV-448 chromosome, complete genome.</title>
        <authorList>
            <person name="Oshima T."/>
            <person name="Moriya T."/>
            <person name="Bessho Y."/>
        </authorList>
    </citation>
    <scope>NUCLEOTIDE SEQUENCE [LARGE SCALE GENOMIC DNA]</scope>
    <source>
        <strain evidence="6 7">KV-448</strain>
    </source>
</reference>
<evidence type="ECO:0000259" key="5">
    <source>
        <dbReference type="Pfam" id="PF13476"/>
    </source>
</evidence>
<dbReference type="PANTHER" id="PTHR32114">
    <property type="entry name" value="ABC TRANSPORTER ABCH.3"/>
    <property type="match status" value="1"/>
</dbReference>
<evidence type="ECO:0000256" key="4">
    <source>
        <dbReference type="SAM" id="MobiDB-lite"/>
    </source>
</evidence>
<comment type="similarity">
    <text evidence="1">Belongs to the SMC family. SbcC subfamily.</text>
</comment>